<reference evidence="2" key="1">
    <citation type="submission" date="2017-09" db="EMBL/GenBank/DDBJ databases">
        <title>FDA dAtabase for Regulatory Grade micrObial Sequences (FDA-ARGOS): Supporting development and validation of Infectious Disease Dx tests.</title>
        <authorList>
            <person name="Minogue T."/>
            <person name="Wolcott M."/>
            <person name="Wasieloski L."/>
            <person name="Aguilar W."/>
            <person name="Moore D."/>
            <person name="Tallon L."/>
            <person name="Sadzewicz L."/>
            <person name="Ott S."/>
            <person name="Zhao X."/>
            <person name="Nagaraj S."/>
            <person name="Vavikolanu K."/>
            <person name="Aluvathingal J."/>
            <person name="Nadendla S."/>
            <person name="Sichtig H."/>
        </authorList>
    </citation>
    <scope>NUCLEOTIDE SEQUENCE [LARGE SCALE GENOMIC DNA]</scope>
    <source>
        <strain evidence="2">FDAARGOS_390</strain>
    </source>
</reference>
<evidence type="ECO:0000313" key="2">
    <source>
        <dbReference type="Proteomes" id="UP000220629"/>
    </source>
</evidence>
<dbReference type="RefSeq" id="WP_098151794.1">
    <property type="nucleotide sequence ID" value="NZ_CADEVR010000002.1"/>
</dbReference>
<dbReference type="AlphaFoldDB" id="A0A2A7SE31"/>
<comment type="caution">
    <text evidence="1">The sequence shown here is derived from an EMBL/GenBank/DDBJ whole genome shotgun (WGS) entry which is preliminary data.</text>
</comment>
<accession>A0A2A7SE31</accession>
<dbReference type="Proteomes" id="UP000220629">
    <property type="component" value="Unassembled WGS sequence"/>
</dbReference>
<organism evidence="1 2">
    <name type="scientific">Burkholderia gladioli</name>
    <name type="common">Pseudomonas marginata</name>
    <name type="synonym">Phytomonas marginata</name>
    <dbReference type="NCBI Taxonomy" id="28095"/>
    <lineage>
        <taxon>Bacteria</taxon>
        <taxon>Pseudomonadati</taxon>
        <taxon>Pseudomonadota</taxon>
        <taxon>Betaproteobacteria</taxon>
        <taxon>Burkholderiales</taxon>
        <taxon>Burkholderiaceae</taxon>
        <taxon>Burkholderia</taxon>
    </lineage>
</organism>
<proteinExistence type="predicted"/>
<protein>
    <submittedName>
        <fullName evidence="1">Uncharacterized protein</fullName>
    </submittedName>
</protein>
<sequence>MERSFMPDISSETGDHLVDHEEILSSWLSAPTPDYVGFATHLQTVADLIELAAEKTSECAQRLTARLRSARDRQDGERTLDLVNTYSVAARQIALEAGIRNEYFRTLIQFHDHKTNRRLAGAYAMLAAAALKQAFMYRDRAVVLVSRFPGAE</sequence>
<gene>
    <name evidence="1" type="ORF">CRM94_07015</name>
</gene>
<evidence type="ECO:0000313" key="1">
    <source>
        <dbReference type="EMBL" id="PEH41917.1"/>
    </source>
</evidence>
<dbReference type="EMBL" id="PDDY01000001">
    <property type="protein sequence ID" value="PEH41917.1"/>
    <property type="molecule type" value="Genomic_DNA"/>
</dbReference>
<name>A0A2A7SE31_BURGA</name>